<evidence type="ECO:0000256" key="1">
    <source>
        <dbReference type="SAM" id="MobiDB-lite"/>
    </source>
</evidence>
<reference evidence="4 5" key="1">
    <citation type="submission" date="2016-10" db="EMBL/GenBank/DDBJ databases">
        <title>Paenibacillus species isolates.</title>
        <authorList>
            <person name="Beno S.M."/>
        </authorList>
    </citation>
    <scope>NUCLEOTIDE SEQUENCE [LARGE SCALE GENOMIC DNA]</scope>
    <source>
        <strain evidence="4 5">FSL H7-0710</strain>
    </source>
</reference>
<gene>
    <name evidence="4" type="ORF">BSK52_24500</name>
</gene>
<dbReference type="AlphaFoldDB" id="A0A1R0XN99"/>
<feature type="chain" id="PRO_5010167128" description="SLH domain-containing protein" evidence="2">
    <location>
        <begin position="27"/>
        <end position="491"/>
    </location>
</feature>
<feature type="region of interest" description="Disordered" evidence="1">
    <location>
        <begin position="426"/>
        <end position="462"/>
    </location>
</feature>
<feature type="domain" description="SLH" evidence="3">
    <location>
        <begin position="38"/>
        <end position="96"/>
    </location>
</feature>
<proteinExistence type="predicted"/>
<dbReference type="Proteomes" id="UP000187439">
    <property type="component" value="Unassembled WGS sequence"/>
</dbReference>
<dbReference type="InterPro" id="IPR001119">
    <property type="entry name" value="SLH_dom"/>
</dbReference>
<feature type="domain" description="SLH" evidence="3">
    <location>
        <begin position="161"/>
        <end position="221"/>
    </location>
</feature>
<accession>A0A1R0XN99</accession>
<comment type="caution">
    <text evidence="4">The sequence shown here is derived from an EMBL/GenBank/DDBJ whole genome shotgun (WGS) entry which is preliminary data.</text>
</comment>
<evidence type="ECO:0000256" key="2">
    <source>
        <dbReference type="SAM" id="SignalP"/>
    </source>
</evidence>
<dbReference type="EMBL" id="MPTC01000030">
    <property type="protein sequence ID" value="OMD36407.1"/>
    <property type="molecule type" value="Genomic_DNA"/>
</dbReference>
<keyword evidence="2" id="KW-0732">Signal</keyword>
<dbReference type="PANTHER" id="PTHR43308">
    <property type="entry name" value="OUTER MEMBRANE PROTEIN ALPHA-RELATED"/>
    <property type="match status" value="1"/>
</dbReference>
<name>A0A1R0XN99_9BACL</name>
<evidence type="ECO:0000313" key="4">
    <source>
        <dbReference type="EMBL" id="OMD36407.1"/>
    </source>
</evidence>
<organism evidence="4 5">
    <name type="scientific">Paenibacillus odorifer</name>
    <dbReference type="NCBI Taxonomy" id="189426"/>
    <lineage>
        <taxon>Bacteria</taxon>
        <taxon>Bacillati</taxon>
        <taxon>Bacillota</taxon>
        <taxon>Bacilli</taxon>
        <taxon>Bacillales</taxon>
        <taxon>Paenibacillaceae</taxon>
        <taxon>Paenibacillus</taxon>
    </lineage>
</organism>
<feature type="compositionally biased region" description="Gly residues" evidence="1">
    <location>
        <begin position="433"/>
        <end position="444"/>
    </location>
</feature>
<feature type="signal peptide" evidence="2">
    <location>
        <begin position="1"/>
        <end position="26"/>
    </location>
</feature>
<dbReference type="PANTHER" id="PTHR43308:SF5">
    <property type="entry name" value="S-LAYER PROTEIN _ PEPTIDOGLYCAN ENDO-BETA-N-ACETYLGLUCOSAMINIDASE"/>
    <property type="match status" value="1"/>
</dbReference>
<dbReference type="InterPro" id="IPR051465">
    <property type="entry name" value="Cell_Envelope_Struct_Comp"/>
</dbReference>
<feature type="compositionally biased region" description="Low complexity" evidence="1">
    <location>
        <begin position="445"/>
        <end position="462"/>
    </location>
</feature>
<feature type="domain" description="SLH" evidence="3">
    <location>
        <begin position="97"/>
        <end position="160"/>
    </location>
</feature>
<protein>
    <recommendedName>
        <fullName evidence="3">SLH domain-containing protein</fullName>
    </recommendedName>
</protein>
<dbReference type="PROSITE" id="PS51272">
    <property type="entry name" value="SLH"/>
    <property type="match status" value="3"/>
</dbReference>
<evidence type="ECO:0000259" key="3">
    <source>
        <dbReference type="PROSITE" id="PS51272"/>
    </source>
</evidence>
<sequence>MRKTTRKLTASLLALTLLVPAPLISAASASDSKATVQSTQQQTVDYMGHWAQKDFQSWVDKGLISGYGKGIYKPNQEITRAEWVTLINRVFNLQEKSEISFTDVLEAGSHYKDIQKAVAAGYVSGYDDGPFRPQQVVSRQEAAVMLHRLFQLNASANTSAPKDVEDLPSWSQEAVLSLFGEGYLNGYSDGSFKGAKAVTRAEALRMIEKLAGEITSKNGSYTGITTQNMVISSPGVELNNSTISGNLYLTEGIAEGDITLNNITVKGKVYVSGGGENSIVFNNSNVTDMVADKRNGKLRIVTKGSSVIPSVRVHSGVTLEEDSTLTGAGFGRVIIENTLPNDSIITLRGNFDSAEVQALGVPTLHLTAGSIAEVTLKQLAKLRVEASTEIKNLILGINDMITIQGTGKIGFDSRFSHLIKFETPTPTATATIGTGGSGSGGSDGGAVATPSPTATPAPGATAPTLTNVSVHDPSVRIMCSGLTSMQPNQTI</sequence>
<dbReference type="RefSeq" id="WP_076121012.1">
    <property type="nucleotide sequence ID" value="NZ_MPTC01000030.1"/>
</dbReference>
<dbReference type="Pfam" id="PF00395">
    <property type="entry name" value="SLH"/>
    <property type="match status" value="3"/>
</dbReference>
<evidence type="ECO:0000313" key="5">
    <source>
        <dbReference type="Proteomes" id="UP000187439"/>
    </source>
</evidence>